<evidence type="ECO:0000313" key="7">
    <source>
        <dbReference type="Proteomes" id="UP000243297"/>
    </source>
</evidence>
<proteinExistence type="predicted"/>
<evidence type="ECO:0000256" key="2">
    <source>
        <dbReference type="ARBA" id="ARBA00023125"/>
    </source>
</evidence>
<keyword evidence="1" id="KW-0805">Transcription regulation</keyword>
<keyword evidence="3" id="KW-0804">Transcription</keyword>
<dbReference type="GO" id="GO:0003677">
    <property type="term" value="F:DNA binding"/>
    <property type="evidence" value="ECO:0007669"/>
    <property type="project" value="UniProtKB-KW"/>
</dbReference>
<dbReference type="InterPro" id="IPR009057">
    <property type="entry name" value="Homeodomain-like_sf"/>
</dbReference>
<feature type="domain" description="HTH tetR-type" evidence="4">
    <location>
        <begin position="7"/>
        <end position="54"/>
    </location>
</feature>
<feature type="domain" description="Transcriptional regulator LmrA/YxaF-like C-terminal" evidence="5">
    <location>
        <begin position="77"/>
        <end position="178"/>
    </location>
</feature>
<protein>
    <submittedName>
        <fullName evidence="6">Transcriptional regulator, TetR family</fullName>
    </submittedName>
</protein>
<dbReference type="PANTHER" id="PTHR47506:SF3">
    <property type="entry name" value="HTH-TYPE TRANSCRIPTIONAL REGULATOR LMRA"/>
    <property type="match status" value="1"/>
</dbReference>
<dbReference type="Gene3D" id="1.10.357.10">
    <property type="entry name" value="Tetracycline Repressor, domain 2"/>
    <property type="match status" value="1"/>
</dbReference>
<dbReference type="InterPro" id="IPR036271">
    <property type="entry name" value="Tet_transcr_reg_TetR-rel_C_sf"/>
</dbReference>
<dbReference type="AlphaFoldDB" id="A0A1T4NH00"/>
<reference evidence="7" key="1">
    <citation type="submission" date="2017-02" db="EMBL/GenBank/DDBJ databases">
        <authorList>
            <person name="Varghese N."/>
            <person name="Submissions S."/>
        </authorList>
    </citation>
    <scope>NUCLEOTIDE SEQUENCE [LARGE SCALE GENOMIC DNA]</scope>
    <source>
        <strain evidence="7">ATCC 25662</strain>
    </source>
</reference>
<accession>A0A1T4NH00</accession>
<evidence type="ECO:0000313" key="6">
    <source>
        <dbReference type="EMBL" id="SJZ78297.1"/>
    </source>
</evidence>
<dbReference type="Pfam" id="PF00440">
    <property type="entry name" value="TetR_N"/>
    <property type="match status" value="1"/>
</dbReference>
<name>A0A1T4NH00_9FIRM</name>
<keyword evidence="2" id="KW-0238">DNA-binding</keyword>
<dbReference type="SUPFAM" id="SSF48498">
    <property type="entry name" value="Tetracyclin repressor-like, C-terminal domain"/>
    <property type="match status" value="1"/>
</dbReference>
<dbReference type="InterPro" id="IPR054156">
    <property type="entry name" value="YxaF_TetR_C"/>
</dbReference>
<evidence type="ECO:0000256" key="1">
    <source>
        <dbReference type="ARBA" id="ARBA00023015"/>
    </source>
</evidence>
<evidence type="ECO:0000259" key="4">
    <source>
        <dbReference type="Pfam" id="PF00440"/>
    </source>
</evidence>
<dbReference type="PANTHER" id="PTHR47506">
    <property type="entry name" value="TRANSCRIPTIONAL REGULATORY PROTEIN"/>
    <property type="match status" value="1"/>
</dbReference>
<dbReference type="InterPro" id="IPR001647">
    <property type="entry name" value="HTH_TetR"/>
</dbReference>
<dbReference type="EMBL" id="FUWY01000004">
    <property type="protein sequence ID" value="SJZ78297.1"/>
    <property type="molecule type" value="Genomic_DNA"/>
</dbReference>
<organism evidence="6 7">
    <name type="scientific">Anaerorhabdus furcosa</name>
    <dbReference type="NCBI Taxonomy" id="118967"/>
    <lineage>
        <taxon>Bacteria</taxon>
        <taxon>Bacillati</taxon>
        <taxon>Bacillota</taxon>
        <taxon>Erysipelotrichia</taxon>
        <taxon>Erysipelotrichales</taxon>
        <taxon>Erysipelotrichaceae</taxon>
        <taxon>Anaerorhabdus</taxon>
    </lineage>
</organism>
<dbReference type="STRING" id="118967.SAMN02745191_1620"/>
<keyword evidence="7" id="KW-1185">Reference proteome</keyword>
<dbReference type="SUPFAM" id="SSF46689">
    <property type="entry name" value="Homeodomain-like"/>
    <property type="match status" value="1"/>
</dbReference>
<gene>
    <name evidence="6" type="ORF">SAMN02745191_1620</name>
</gene>
<sequence>MNKKEMIIQHAAYLFSERGYYGVGLTELLKVCEIPKGSFYYYFPDGKIQLIKEVLDASYIQMKTGIENSHFKNETNPLKAFENMADFLAANVEKRSYFSSLLLTMISIESVYLDEDVNQTCKHIYDEWQALYAQKFFDFGYSKEESYEKAQAVFALIHGSMISSWIKKDSSDLKMIKKSLARIIEK</sequence>
<dbReference type="OrthoDB" id="9789566at2"/>
<evidence type="ECO:0000259" key="5">
    <source>
        <dbReference type="Pfam" id="PF21993"/>
    </source>
</evidence>
<dbReference type="RefSeq" id="WP_078712013.1">
    <property type="nucleotide sequence ID" value="NZ_FUWY01000004.1"/>
</dbReference>
<dbReference type="Pfam" id="PF21993">
    <property type="entry name" value="TetR_C_13_2"/>
    <property type="match status" value="1"/>
</dbReference>
<evidence type="ECO:0000256" key="3">
    <source>
        <dbReference type="ARBA" id="ARBA00023163"/>
    </source>
</evidence>
<dbReference type="Proteomes" id="UP000243297">
    <property type="component" value="Unassembled WGS sequence"/>
</dbReference>